<keyword evidence="2" id="KW-1185">Reference proteome</keyword>
<evidence type="ECO:0000313" key="2">
    <source>
        <dbReference type="Proteomes" id="UP000644699"/>
    </source>
</evidence>
<dbReference type="RefSeq" id="WP_188913317.1">
    <property type="nucleotide sequence ID" value="NZ_BMIQ01000013.1"/>
</dbReference>
<evidence type="ECO:0000313" key="1">
    <source>
        <dbReference type="EMBL" id="GGE24039.1"/>
    </source>
</evidence>
<dbReference type="InterPro" id="IPR013078">
    <property type="entry name" value="His_Pase_superF_clade-1"/>
</dbReference>
<gene>
    <name evidence="1" type="ORF">GCM10011390_49310</name>
</gene>
<comment type="caution">
    <text evidence="1">The sequence shown here is derived from an EMBL/GenBank/DDBJ whole genome shotgun (WGS) entry which is preliminary data.</text>
</comment>
<dbReference type="AlphaFoldDB" id="A0A917A421"/>
<name>A0A917A421_9HYPH</name>
<dbReference type="Pfam" id="PF00300">
    <property type="entry name" value="His_Phos_1"/>
    <property type="match status" value="1"/>
</dbReference>
<dbReference type="Proteomes" id="UP000644699">
    <property type="component" value="Unassembled WGS sequence"/>
</dbReference>
<proteinExistence type="predicted"/>
<sequence length="190" mass="20815">MRSLFFITHPEVVVDAGRPVPRWHLSDRGIARMRAFAAGPDLAGIRAIWASDETKAIEAAGILAGALGLPIAVDPDLRENDRSATGFLPPPEFEAMADAFFAEPSRSVRGWERAIDAQARVRRGFDRILTGSGGGDIAIVAHGGVGTLLLCQLLGEPISRRRDQPFQGHYWRFDIDAETIGHPWRPIAER</sequence>
<dbReference type="CDD" id="cd07067">
    <property type="entry name" value="HP_PGM_like"/>
    <property type="match status" value="1"/>
</dbReference>
<reference evidence="1" key="2">
    <citation type="submission" date="2020-09" db="EMBL/GenBank/DDBJ databases">
        <authorList>
            <person name="Sun Q."/>
            <person name="Zhou Y."/>
        </authorList>
    </citation>
    <scope>NUCLEOTIDE SEQUENCE</scope>
    <source>
        <strain evidence="1">CGMCC 1.15367</strain>
    </source>
</reference>
<dbReference type="Gene3D" id="3.40.50.1240">
    <property type="entry name" value="Phosphoglycerate mutase-like"/>
    <property type="match status" value="1"/>
</dbReference>
<dbReference type="SUPFAM" id="SSF53254">
    <property type="entry name" value="Phosphoglycerate mutase-like"/>
    <property type="match status" value="1"/>
</dbReference>
<accession>A0A917A421</accession>
<protein>
    <submittedName>
        <fullName evidence="1">Phosphoglycerate mutase</fullName>
    </submittedName>
</protein>
<dbReference type="InterPro" id="IPR029033">
    <property type="entry name" value="His_PPase_superfam"/>
</dbReference>
<reference evidence="1" key="1">
    <citation type="journal article" date="2014" name="Int. J. Syst. Evol. Microbiol.">
        <title>Complete genome sequence of Corynebacterium casei LMG S-19264T (=DSM 44701T), isolated from a smear-ripened cheese.</title>
        <authorList>
            <consortium name="US DOE Joint Genome Institute (JGI-PGF)"/>
            <person name="Walter F."/>
            <person name="Albersmeier A."/>
            <person name="Kalinowski J."/>
            <person name="Ruckert C."/>
        </authorList>
    </citation>
    <scope>NUCLEOTIDE SEQUENCE</scope>
    <source>
        <strain evidence="1">CGMCC 1.15367</strain>
    </source>
</reference>
<organism evidence="1 2">
    <name type="scientific">Aureimonas endophytica</name>
    <dbReference type="NCBI Taxonomy" id="2027858"/>
    <lineage>
        <taxon>Bacteria</taxon>
        <taxon>Pseudomonadati</taxon>
        <taxon>Pseudomonadota</taxon>
        <taxon>Alphaproteobacteria</taxon>
        <taxon>Hyphomicrobiales</taxon>
        <taxon>Aurantimonadaceae</taxon>
        <taxon>Aureimonas</taxon>
    </lineage>
</organism>
<dbReference type="EMBL" id="BMIQ01000013">
    <property type="protein sequence ID" value="GGE24039.1"/>
    <property type="molecule type" value="Genomic_DNA"/>
</dbReference>